<comment type="caution">
    <text evidence="3">The sequence shown here is derived from an EMBL/GenBank/DDBJ whole genome shotgun (WGS) entry which is preliminary data.</text>
</comment>
<feature type="domain" description="Pyridoxamine 5'-phosphate oxidase N-terminal" evidence="2">
    <location>
        <begin position="5"/>
        <end position="97"/>
    </location>
</feature>
<evidence type="ECO:0000313" key="3">
    <source>
        <dbReference type="EMBL" id="GHO97781.1"/>
    </source>
</evidence>
<name>A0A8J3INE8_9CHLR</name>
<dbReference type="GO" id="GO:0005829">
    <property type="term" value="C:cytosol"/>
    <property type="evidence" value="ECO:0007669"/>
    <property type="project" value="TreeGrafter"/>
</dbReference>
<evidence type="ECO:0000256" key="1">
    <source>
        <dbReference type="ARBA" id="ARBA00023002"/>
    </source>
</evidence>
<dbReference type="PANTHER" id="PTHR35176:SF6">
    <property type="entry name" value="HEME OXYGENASE HI_0854-RELATED"/>
    <property type="match status" value="1"/>
</dbReference>
<dbReference type="GO" id="GO:0070967">
    <property type="term" value="F:coenzyme F420 binding"/>
    <property type="evidence" value="ECO:0007669"/>
    <property type="project" value="TreeGrafter"/>
</dbReference>
<evidence type="ECO:0000259" key="2">
    <source>
        <dbReference type="Pfam" id="PF01243"/>
    </source>
</evidence>
<organism evidence="3 4">
    <name type="scientific">Reticulibacter mediterranei</name>
    <dbReference type="NCBI Taxonomy" id="2778369"/>
    <lineage>
        <taxon>Bacteria</taxon>
        <taxon>Bacillati</taxon>
        <taxon>Chloroflexota</taxon>
        <taxon>Ktedonobacteria</taxon>
        <taxon>Ktedonobacterales</taxon>
        <taxon>Reticulibacteraceae</taxon>
        <taxon>Reticulibacter</taxon>
    </lineage>
</organism>
<dbReference type="SUPFAM" id="SSF50475">
    <property type="entry name" value="FMN-binding split barrel"/>
    <property type="match status" value="1"/>
</dbReference>
<keyword evidence="4" id="KW-1185">Reference proteome</keyword>
<dbReference type="Pfam" id="PF01243">
    <property type="entry name" value="PNPOx_N"/>
    <property type="match status" value="1"/>
</dbReference>
<proteinExistence type="predicted"/>
<dbReference type="RefSeq" id="WP_220208562.1">
    <property type="nucleotide sequence ID" value="NZ_BNJK01000002.1"/>
</dbReference>
<dbReference type="Proteomes" id="UP000597444">
    <property type="component" value="Unassembled WGS sequence"/>
</dbReference>
<dbReference type="NCBIfam" id="TIGR04023">
    <property type="entry name" value="PPOX_MSMEG_5819"/>
    <property type="match status" value="1"/>
</dbReference>
<sequence length="132" mass="14762">MSKFTEAELEYIQSQRLGRLATVNKNGDPQVAAVTFRYNPELDTIDIGGYDNGNTQKFRNVALNGKASFLIDDVLPPWKPRTLEIRGHAEALSEGGETVRSGFSPHLIRITPRRIIFADTTVDPPQHSKRNV</sequence>
<accession>A0A8J3INE8</accession>
<dbReference type="InterPro" id="IPR011576">
    <property type="entry name" value="Pyridox_Oxase_N"/>
</dbReference>
<keyword evidence="1" id="KW-0560">Oxidoreductase</keyword>
<dbReference type="InterPro" id="IPR024031">
    <property type="entry name" value="MSMEG_5819/OxyR"/>
</dbReference>
<dbReference type="Gene3D" id="2.30.110.10">
    <property type="entry name" value="Electron Transport, Fmn-binding Protein, Chain A"/>
    <property type="match status" value="1"/>
</dbReference>
<dbReference type="AlphaFoldDB" id="A0A8J3INE8"/>
<reference evidence="3" key="1">
    <citation type="submission" date="2020-10" db="EMBL/GenBank/DDBJ databases">
        <title>Taxonomic study of unclassified bacteria belonging to the class Ktedonobacteria.</title>
        <authorList>
            <person name="Yabe S."/>
            <person name="Wang C.M."/>
            <person name="Zheng Y."/>
            <person name="Sakai Y."/>
            <person name="Cavaletti L."/>
            <person name="Monciardini P."/>
            <person name="Donadio S."/>
        </authorList>
    </citation>
    <scope>NUCLEOTIDE SEQUENCE</scope>
    <source>
        <strain evidence="3">ID150040</strain>
    </source>
</reference>
<dbReference type="GO" id="GO:0016627">
    <property type="term" value="F:oxidoreductase activity, acting on the CH-CH group of donors"/>
    <property type="evidence" value="ECO:0007669"/>
    <property type="project" value="TreeGrafter"/>
</dbReference>
<evidence type="ECO:0000313" key="4">
    <source>
        <dbReference type="Proteomes" id="UP000597444"/>
    </source>
</evidence>
<dbReference type="EMBL" id="BNJK01000002">
    <property type="protein sequence ID" value="GHO97781.1"/>
    <property type="molecule type" value="Genomic_DNA"/>
</dbReference>
<dbReference type="InterPro" id="IPR052019">
    <property type="entry name" value="F420H2_bilvrd_red/Heme_oxyg"/>
</dbReference>
<protein>
    <submittedName>
        <fullName evidence="3">PPOX class F420-dependent oxidoreductase</fullName>
    </submittedName>
</protein>
<gene>
    <name evidence="3" type="ORF">KSF_078290</name>
</gene>
<dbReference type="PANTHER" id="PTHR35176">
    <property type="entry name" value="HEME OXYGENASE HI_0854-RELATED"/>
    <property type="match status" value="1"/>
</dbReference>
<dbReference type="InterPro" id="IPR012349">
    <property type="entry name" value="Split_barrel_FMN-bd"/>
</dbReference>